<reference evidence="2" key="2">
    <citation type="journal article" date="2018" name="Mol. Plant Microbe Interact.">
        <title>Genome sequence resources for the wheat stripe rust pathogen (Puccinia striiformis f. sp. tritici) and the barley stripe rust pathogen (Puccinia striiformis f. sp. hordei).</title>
        <authorList>
            <person name="Xia C."/>
            <person name="Wang M."/>
            <person name="Yin C."/>
            <person name="Cornejo O.E."/>
            <person name="Hulbert S.H."/>
            <person name="Chen X."/>
        </authorList>
    </citation>
    <scope>NUCLEOTIDE SEQUENCE [LARGE SCALE GENOMIC DNA]</scope>
    <source>
        <strain evidence="2">93-210</strain>
    </source>
</reference>
<gene>
    <name evidence="1" type="ORF">MJO28_012762</name>
</gene>
<reference evidence="2" key="1">
    <citation type="journal article" date="2018" name="BMC Genomics">
        <title>Genomic insights into host adaptation between the wheat stripe rust pathogen (Puccinia striiformis f. sp. tritici) and the barley stripe rust pathogen (Puccinia striiformis f. sp. hordei).</title>
        <authorList>
            <person name="Xia C."/>
            <person name="Wang M."/>
            <person name="Yin C."/>
            <person name="Cornejo O.E."/>
            <person name="Hulbert S.H."/>
            <person name="Chen X."/>
        </authorList>
    </citation>
    <scope>NUCLEOTIDE SEQUENCE [LARGE SCALE GENOMIC DNA]</scope>
    <source>
        <strain evidence="2">93-210</strain>
    </source>
</reference>
<name>A0ACC0E179_9BASI</name>
<keyword evidence="2" id="KW-1185">Reference proteome</keyword>
<protein>
    <submittedName>
        <fullName evidence="1">Uncharacterized protein</fullName>
    </submittedName>
</protein>
<proteinExistence type="predicted"/>
<accession>A0ACC0E179</accession>
<organism evidence="1 2">
    <name type="scientific">Puccinia striiformis f. sp. tritici</name>
    <dbReference type="NCBI Taxonomy" id="168172"/>
    <lineage>
        <taxon>Eukaryota</taxon>
        <taxon>Fungi</taxon>
        <taxon>Dikarya</taxon>
        <taxon>Basidiomycota</taxon>
        <taxon>Pucciniomycotina</taxon>
        <taxon>Pucciniomycetes</taxon>
        <taxon>Pucciniales</taxon>
        <taxon>Pucciniaceae</taxon>
        <taxon>Puccinia</taxon>
    </lineage>
</organism>
<reference evidence="1 2" key="3">
    <citation type="journal article" date="2022" name="Microbiol. Spectr.">
        <title>Folding features and dynamics of 3D genome architecture in plant fungal pathogens.</title>
        <authorList>
            <person name="Xia C."/>
        </authorList>
    </citation>
    <scope>NUCLEOTIDE SEQUENCE [LARGE SCALE GENOMIC DNA]</scope>
    <source>
        <strain evidence="1 2">93-210</strain>
    </source>
</reference>
<comment type="caution">
    <text evidence="1">The sequence shown here is derived from an EMBL/GenBank/DDBJ whole genome shotgun (WGS) entry which is preliminary data.</text>
</comment>
<sequence length="1566" mass="175284">MSTRSSNNPVHPIVDPEKIIKASNAEKRRIAQLTAHANPANSITFPTPTNLNPTMSTDPPSTTEHSITDTPGDPPAKQPAPIVPASSMSTEDMLRAYIQAQHTAAIQSTSRMERLEEAILVLSMKPEPRETPIATEPGRIDLQRFKTTDGPLFTGPFQAVEPFVTWINGIQIFFATKAVWHPEDKIRILGCLIREPNTLTFYANGVDNLVTKSWAEFKTTLFDFALPPLWRTELRTQIRHMKMLESEKFITYSTRARTLQSMVNFDETGTAATSEFELAESVTMGLPVELQNLVNNFQLLRAKPFAYGEFEFRVAGFHDGLRKLRAPRNRPPTGHTQQSTQSGPRPPTEDIVWRIRSYLDSQGHCHFCKKPCGSVPGRCPGPIDKKWQTIPDSFKTPPKPVDYKPPMPRGPSHQSAGRSTQPPAGRPAHRSASVAGISGDNIAPALDPVSVHALEAINEELRLTSDAEYVPAPIIPRLIIDFVINGVRLRALIDSGSEINLVTEAAASRAHLPRQRLPKPTSVRLALDDASVSPIVLRYFTKACLADPDSPLLFDKVPLRLGPISGGHDMILGTPFLAQFHLSFSISDQSLCCPSSNIVLYDYRRSTAINHILPGTPSVFGVASTPDSYPCEDMERTILEEFKDLFPLDIPAISDVAEQEGLFTDGSFPAKLQNESSRVRHKIVLTDPNAIVNQKPYPYPGKHLVAWRTLLDQHLDAGRLQRSSSQYASPSLIIPKKDSTALPRWVCDYRALNALTVRDRSPLPNVDELVRLVASGKVFSILDQTNAFFQTRMREADIPLTAVKTPWGLFEWRVMPMGLTNAPATHQARLEEALGELINDICVVYLDDIVVFSDSFLQHESHVRRVLDRLPAANLYCSPKKTMLFRRKIKFLGHWISADGINADEDKVTQILNWPSPRSPKGVKKFLGTVQWMKKFIAGLQKYVGTLTPLTSTKLDPKDFKWGEAEEAAFNNIKRIMTSLPCLKNVDYDSSDPLWLFTDASGYGLGAALFQGKDWKEASPIAYESHLMSSAEKNYPVHEQELLAVIHALQKWKMMLLGMKINVMSDHHSLTYLMKQRSLSRRQARWTELLADFDLNFEYIKGEDNTVADALSRKDIPDKTHPIDAAGIACVAGLVELGTVLSDSLRARVIAGYVSDPFCHSVRKVLPLRDDCFETDGLLFIDNRLAIPSDLALRRELIAEAHTRLGHLGYLKTILELRRDFFWPHMAKDTKLFIQSCATCQRTKSPTTAPTGKMLTPPFPRVPLQDLAIDFVGPLRSAAHFDMILTITCRLSGYTRIIPVLQKDTAEKTASRFFNGWLASFGAPLTILSNRDKSWTSRFWKSLMDRVGTSFHMTSAFHPQADGRSERTNKTVGQILRTFTSKRQSRWLDSLPAVEFAINSGVNVSTGVSPFELVFGRKARLFPSTSGAADAPTSLDAWLRTREGAWSEARDSLWVSRVKQALQHNRRRRDQTPLTPGCWVLLDSSDWRGRHQGGTDKLKERYEGPYLVTKVFNHGQDVVLKLPEGDRRHPSLHISKVKLFHRPDGEAALDSQEASHDTRGFSAWNR</sequence>
<dbReference type="Proteomes" id="UP001060170">
    <property type="component" value="Chromosome 12"/>
</dbReference>
<dbReference type="EMBL" id="CM045876">
    <property type="protein sequence ID" value="KAI7942735.1"/>
    <property type="molecule type" value="Genomic_DNA"/>
</dbReference>
<evidence type="ECO:0000313" key="1">
    <source>
        <dbReference type="EMBL" id="KAI7942735.1"/>
    </source>
</evidence>
<evidence type="ECO:0000313" key="2">
    <source>
        <dbReference type="Proteomes" id="UP001060170"/>
    </source>
</evidence>